<evidence type="ECO:0000313" key="1">
    <source>
        <dbReference type="EMBL" id="KAI0048494.1"/>
    </source>
</evidence>
<protein>
    <submittedName>
        <fullName evidence="1">Cytochrome P450</fullName>
    </submittedName>
</protein>
<proteinExistence type="predicted"/>
<name>A0ACB8RWU4_9AGAM</name>
<comment type="caution">
    <text evidence="1">The sequence shown here is derived from an EMBL/GenBank/DDBJ whole genome shotgun (WGS) entry which is preliminary data.</text>
</comment>
<gene>
    <name evidence="1" type="ORF">FA95DRAFT_1041544</name>
</gene>
<reference evidence="1" key="2">
    <citation type="journal article" date="2022" name="New Phytol.">
        <title>Evolutionary transition to the ectomycorrhizal habit in the genomes of a hyperdiverse lineage of mushroom-forming fungi.</title>
        <authorList>
            <person name="Looney B."/>
            <person name="Miyauchi S."/>
            <person name="Morin E."/>
            <person name="Drula E."/>
            <person name="Courty P.E."/>
            <person name="Kohler A."/>
            <person name="Kuo A."/>
            <person name="LaButti K."/>
            <person name="Pangilinan J."/>
            <person name="Lipzen A."/>
            <person name="Riley R."/>
            <person name="Andreopoulos W."/>
            <person name="He G."/>
            <person name="Johnson J."/>
            <person name="Nolan M."/>
            <person name="Tritt A."/>
            <person name="Barry K.W."/>
            <person name="Grigoriev I.V."/>
            <person name="Nagy L.G."/>
            <person name="Hibbett D."/>
            <person name="Henrissat B."/>
            <person name="Matheny P.B."/>
            <person name="Labbe J."/>
            <person name="Martin F.M."/>
        </authorList>
    </citation>
    <scope>NUCLEOTIDE SEQUENCE</scope>
    <source>
        <strain evidence="1">FP105234-sp</strain>
    </source>
</reference>
<accession>A0ACB8RWU4</accession>
<sequence>MALSNLSIGFWVPSSTTVLVACLCLALTLFITRLVSARKGQLPLPPGPKIPIVGSLLHMPRKEEWKTITAWKERYGDVVHATIGTRSLIILNSLDAVTDLLEKRSARYSDRPWLPLIDLIGHIECDFGYMPYGKNWAAHRRLFSTQFAKSTLPAYYPSHRRAVLAMLRNFLTEPEAFVDHLRLHAGQLIIDVTYGIQISSRTDRLVVLGGAVMDAMSVAITPVMWIVNPVSFLQSIPSWLGGRNLAQKVRGWQEDLHALLHVPFNRVKSDIASGAAAPSFTARLLQEIDEQKPDPEQETLIMNCAAAAYMGGSDTTLSVAHIFVLAMVLHPAVQRTAQLELDRVVGAHRLPDFSDRTELPYIEAIVKEVLRWHPIGPQGVPHGLIDDDEYRGYRIPKGSLIVGNMWAILHDSAIYVNPHEFTPERHLDDGKNVPEMDPVRVSFGFGRR</sequence>
<evidence type="ECO:0000313" key="2">
    <source>
        <dbReference type="Proteomes" id="UP000814033"/>
    </source>
</evidence>
<keyword evidence="2" id="KW-1185">Reference proteome</keyword>
<reference evidence="1" key="1">
    <citation type="submission" date="2021-02" db="EMBL/GenBank/DDBJ databases">
        <authorList>
            <consortium name="DOE Joint Genome Institute"/>
            <person name="Ahrendt S."/>
            <person name="Looney B.P."/>
            <person name="Miyauchi S."/>
            <person name="Morin E."/>
            <person name="Drula E."/>
            <person name="Courty P.E."/>
            <person name="Chicoki N."/>
            <person name="Fauchery L."/>
            <person name="Kohler A."/>
            <person name="Kuo A."/>
            <person name="Labutti K."/>
            <person name="Pangilinan J."/>
            <person name="Lipzen A."/>
            <person name="Riley R."/>
            <person name="Andreopoulos W."/>
            <person name="He G."/>
            <person name="Johnson J."/>
            <person name="Barry K.W."/>
            <person name="Grigoriev I.V."/>
            <person name="Nagy L."/>
            <person name="Hibbett D."/>
            <person name="Henrissat B."/>
            <person name="Matheny P.B."/>
            <person name="Labbe J."/>
            <person name="Martin F."/>
        </authorList>
    </citation>
    <scope>NUCLEOTIDE SEQUENCE</scope>
    <source>
        <strain evidence="1">FP105234-sp</strain>
    </source>
</reference>
<dbReference type="EMBL" id="MU275886">
    <property type="protein sequence ID" value="KAI0048494.1"/>
    <property type="molecule type" value="Genomic_DNA"/>
</dbReference>
<organism evidence="1 2">
    <name type="scientific">Auriscalpium vulgare</name>
    <dbReference type="NCBI Taxonomy" id="40419"/>
    <lineage>
        <taxon>Eukaryota</taxon>
        <taxon>Fungi</taxon>
        <taxon>Dikarya</taxon>
        <taxon>Basidiomycota</taxon>
        <taxon>Agaricomycotina</taxon>
        <taxon>Agaricomycetes</taxon>
        <taxon>Russulales</taxon>
        <taxon>Auriscalpiaceae</taxon>
        <taxon>Auriscalpium</taxon>
    </lineage>
</organism>
<dbReference type="Proteomes" id="UP000814033">
    <property type="component" value="Unassembled WGS sequence"/>
</dbReference>